<feature type="region of interest" description="Disordered" evidence="1">
    <location>
        <begin position="245"/>
        <end position="281"/>
    </location>
</feature>
<organism evidence="2 3">
    <name type="scientific">Athelia psychrophila</name>
    <dbReference type="NCBI Taxonomy" id="1759441"/>
    <lineage>
        <taxon>Eukaryota</taxon>
        <taxon>Fungi</taxon>
        <taxon>Dikarya</taxon>
        <taxon>Basidiomycota</taxon>
        <taxon>Agaricomycotina</taxon>
        <taxon>Agaricomycetes</taxon>
        <taxon>Agaricomycetidae</taxon>
        <taxon>Atheliales</taxon>
        <taxon>Atheliaceae</taxon>
        <taxon>Athelia</taxon>
    </lineage>
</organism>
<protein>
    <submittedName>
        <fullName evidence="2">Uncharacterized protein</fullName>
    </submittedName>
</protein>
<keyword evidence="3" id="KW-1185">Reference proteome</keyword>
<feature type="compositionally biased region" description="Acidic residues" evidence="1">
    <location>
        <begin position="251"/>
        <end position="281"/>
    </location>
</feature>
<gene>
    <name evidence="2" type="ORF">FIBSPDRAFT_1042831</name>
</gene>
<reference evidence="2 3" key="1">
    <citation type="journal article" date="2016" name="Mol. Biol. Evol.">
        <title>Comparative Genomics of Early-Diverging Mushroom-Forming Fungi Provides Insights into the Origins of Lignocellulose Decay Capabilities.</title>
        <authorList>
            <person name="Nagy L.G."/>
            <person name="Riley R."/>
            <person name="Tritt A."/>
            <person name="Adam C."/>
            <person name="Daum C."/>
            <person name="Floudas D."/>
            <person name="Sun H."/>
            <person name="Yadav J.S."/>
            <person name="Pangilinan J."/>
            <person name="Larsson K.H."/>
            <person name="Matsuura K."/>
            <person name="Barry K."/>
            <person name="Labutti K."/>
            <person name="Kuo R."/>
            <person name="Ohm R.A."/>
            <person name="Bhattacharya S.S."/>
            <person name="Shirouzu T."/>
            <person name="Yoshinaga Y."/>
            <person name="Martin F.M."/>
            <person name="Grigoriev I.V."/>
            <person name="Hibbett D.S."/>
        </authorList>
    </citation>
    <scope>NUCLEOTIDE SEQUENCE [LARGE SCALE GENOMIC DNA]</scope>
    <source>
        <strain evidence="2 3">CBS 109695</strain>
    </source>
</reference>
<accession>A0A166M666</accession>
<dbReference type="EMBL" id="KV417531">
    <property type="protein sequence ID" value="KZP23679.1"/>
    <property type="molecule type" value="Genomic_DNA"/>
</dbReference>
<sequence>MKRKAPPQSASPSKSKRAKDAQTPKPTAVAKAAAPTVSTAPQPSAKFSAEPLPPQLTGKFDIYSTGLSFLSSAYLPKGSKSPNFQAVYEKILFYQAKPDFTMRCALREEWQAQSTGGRLHCSTITNPIDDEPLDPLCIVGGKTKNSVNFDATECPHPSTVGNGWGYEARMEVGDGDEHGCKDGAVDLELFEGYWFLKVAYGPTLRRKRFGTGESYNGSFWAVRALKKDGVEVGIDAGDGMYTSTSSYDVALGDDDDDDDEFAGEGYGDSEGEEDSDDYESY</sequence>
<evidence type="ECO:0000313" key="3">
    <source>
        <dbReference type="Proteomes" id="UP000076532"/>
    </source>
</evidence>
<feature type="compositionally biased region" description="Low complexity" evidence="1">
    <location>
        <begin position="23"/>
        <end position="41"/>
    </location>
</feature>
<feature type="region of interest" description="Disordered" evidence="1">
    <location>
        <begin position="1"/>
        <end position="52"/>
    </location>
</feature>
<evidence type="ECO:0000313" key="2">
    <source>
        <dbReference type="EMBL" id="KZP23679.1"/>
    </source>
</evidence>
<dbReference type="OrthoDB" id="3256283at2759"/>
<name>A0A166M666_9AGAM</name>
<evidence type="ECO:0000256" key="1">
    <source>
        <dbReference type="SAM" id="MobiDB-lite"/>
    </source>
</evidence>
<dbReference type="AlphaFoldDB" id="A0A166M666"/>
<feature type="compositionally biased region" description="Low complexity" evidence="1">
    <location>
        <begin position="1"/>
        <end position="13"/>
    </location>
</feature>
<proteinExistence type="predicted"/>
<dbReference type="Proteomes" id="UP000076532">
    <property type="component" value="Unassembled WGS sequence"/>
</dbReference>